<sequence length="193" mass="22499">MEAADTIARSAETPAVMNEIRNKCLGKVKINLEVLEKKFLTYNSDDARKYWKLLACLDKELNRFHNSNQMFNENELGTGAFETSENIVYRNYKIRSECKYQTGFDYQNFSIEGYGTYIKCVGAKLNLLGPDGKLDMRFFVKLIAHDKQLIDKVCNLSRLKEGTKRRSLALIQCVVGKINEMRIMERHEYKHRH</sequence>
<dbReference type="EMBL" id="JABFTP020000042">
    <property type="protein sequence ID" value="KAL3270994.1"/>
    <property type="molecule type" value="Genomic_DNA"/>
</dbReference>
<dbReference type="SUPFAM" id="SSF47565">
    <property type="entry name" value="Insect pheromone/odorant-binding proteins"/>
    <property type="match status" value="2"/>
</dbReference>
<protein>
    <submittedName>
        <fullName evidence="1">Uncharacterized protein</fullName>
    </submittedName>
</protein>
<keyword evidence="2" id="KW-1185">Reference proteome</keyword>
<organism evidence="1 2">
    <name type="scientific">Cryptolaemus montrouzieri</name>
    <dbReference type="NCBI Taxonomy" id="559131"/>
    <lineage>
        <taxon>Eukaryota</taxon>
        <taxon>Metazoa</taxon>
        <taxon>Ecdysozoa</taxon>
        <taxon>Arthropoda</taxon>
        <taxon>Hexapoda</taxon>
        <taxon>Insecta</taxon>
        <taxon>Pterygota</taxon>
        <taxon>Neoptera</taxon>
        <taxon>Endopterygota</taxon>
        <taxon>Coleoptera</taxon>
        <taxon>Polyphaga</taxon>
        <taxon>Cucujiformia</taxon>
        <taxon>Coccinelloidea</taxon>
        <taxon>Coccinellidae</taxon>
        <taxon>Scymninae</taxon>
        <taxon>Scymnini</taxon>
        <taxon>Cryptolaemus</taxon>
    </lineage>
</organism>
<dbReference type="InterPro" id="IPR036728">
    <property type="entry name" value="PBP_GOBP_sf"/>
</dbReference>
<dbReference type="Proteomes" id="UP001516400">
    <property type="component" value="Unassembled WGS sequence"/>
</dbReference>
<evidence type="ECO:0000313" key="2">
    <source>
        <dbReference type="Proteomes" id="UP001516400"/>
    </source>
</evidence>
<reference evidence="1 2" key="1">
    <citation type="journal article" date="2021" name="BMC Biol.">
        <title>Horizontally acquired antibacterial genes associated with adaptive radiation of ladybird beetles.</title>
        <authorList>
            <person name="Li H.S."/>
            <person name="Tang X.F."/>
            <person name="Huang Y.H."/>
            <person name="Xu Z.Y."/>
            <person name="Chen M.L."/>
            <person name="Du X.Y."/>
            <person name="Qiu B.Y."/>
            <person name="Chen P.T."/>
            <person name="Zhang W."/>
            <person name="Slipinski A."/>
            <person name="Escalona H.E."/>
            <person name="Waterhouse R.M."/>
            <person name="Zwick A."/>
            <person name="Pang H."/>
        </authorList>
    </citation>
    <scope>NUCLEOTIDE SEQUENCE [LARGE SCALE GENOMIC DNA]</scope>
    <source>
        <strain evidence="1">SYSU2018</strain>
    </source>
</reference>
<dbReference type="AlphaFoldDB" id="A0ABD2MYB4"/>
<name>A0ABD2MYB4_9CUCU</name>
<accession>A0ABD2MYB4</accession>
<comment type="caution">
    <text evidence="1">The sequence shown here is derived from an EMBL/GenBank/DDBJ whole genome shotgun (WGS) entry which is preliminary data.</text>
</comment>
<gene>
    <name evidence="1" type="ORF">HHI36_021497</name>
</gene>
<proteinExistence type="predicted"/>
<evidence type="ECO:0000313" key="1">
    <source>
        <dbReference type="EMBL" id="KAL3270994.1"/>
    </source>
</evidence>